<evidence type="ECO:0000313" key="3">
    <source>
        <dbReference type="Proteomes" id="UP000747110"/>
    </source>
</evidence>
<feature type="domain" description="DUF1995" evidence="1">
    <location>
        <begin position="85"/>
        <end position="253"/>
    </location>
</feature>
<reference evidence="2" key="1">
    <citation type="journal article" date="2021" name="Proc. Natl. Acad. Sci. U.S.A.">
        <title>Three genomes in the algal genus Volvox reveal the fate of a haploid sex-determining region after a transition to homothallism.</title>
        <authorList>
            <person name="Yamamoto K."/>
            <person name="Hamaji T."/>
            <person name="Kawai-Toyooka H."/>
            <person name="Matsuzaki R."/>
            <person name="Takahashi F."/>
            <person name="Nishimura Y."/>
            <person name="Kawachi M."/>
            <person name="Noguchi H."/>
            <person name="Minakuchi Y."/>
            <person name="Umen J.G."/>
            <person name="Toyoda A."/>
            <person name="Nozaki H."/>
        </authorList>
    </citation>
    <scope>NUCLEOTIDE SEQUENCE</scope>
    <source>
        <strain evidence="2">NIES-3786</strain>
    </source>
</reference>
<proteinExistence type="predicted"/>
<dbReference type="EMBL" id="BNCP01000122">
    <property type="protein sequence ID" value="GIL93576.1"/>
    <property type="molecule type" value="Genomic_DNA"/>
</dbReference>
<evidence type="ECO:0000313" key="2">
    <source>
        <dbReference type="EMBL" id="GIL93576.1"/>
    </source>
</evidence>
<dbReference type="Pfam" id="PF09353">
    <property type="entry name" value="DUF1995"/>
    <property type="match status" value="1"/>
</dbReference>
<dbReference type="InterPro" id="IPR018962">
    <property type="entry name" value="DUF1995"/>
</dbReference>
<dbReference type="AlphaFoldDB" id="A0A8J4D7H0"/>
<gene>
    <name evidence="2" type="ORF">Vretifemale_20989</name>
</gene>
<sequence length="279" mass="29884">MLLRNKLNSNIIPSNYGRLPRPFAPGPYGVMHRRPRLIPTHAAASSSSSYGWTMHFPSKRRTTTISASTSTSSSLAQPAVVQIPGSQQEAVETAVQCLIPALHPHISNLKTSKTSKATVDLASLIIRAIAARVKQLSGATAAAAVAQSNWTVVHAREDAVQSARSRGGSGGVDVLGLREACKQPQLGGLLLVVEPSVSDVALVEQLLDEVWVGPAAVILNPQWAQQGITLPTEYQRVVESIAIVYSFLPCAVQVWSLPAICVSVCRREVVMVDRTEQRG</sequence>
<protein>
    <recommendedName>
        <fullName evidence="1">DUF1995 domain-containing protein</fullName>
    </recommendedName>
</protein>
<keyword evidence="3" id="KW-1185">Reference proteome</keyword>
<accession>A0A8J4D7H0</accession>
<dbReference type="OrthoDB" id="515480at2759"/>
<organism evidence="2 3">
    <name type="scientific">Volvox reticuliferus</name>
    <dbReference type="NCBI Taxonomy" id="1737510"/>
    <lineage>
        <taxon>Eukaryota</taxon>
        <taxon>Viridiplantae</taxon>
        <taxon>Chlorophyta</taxon>
        <taxon>core chlorophytes</taxon>
        <taxon>Chlorophyceae</taxon>
        <taxon>CS clade</taxon>
        <taxon>Chlamydomonadales</taxon>
        <taxon>Volvocaceae</taxon>
        <taxon>Volvox</taxon>
    </lineage>
</organism>
<dbReference type="GO" id="GO:0009507">
    <property type="term" value="C:chloroplast"/>
    <property type="evidence" value="ECO:0007669"/>
    <property type="project" value="TreeGrafter"/>
</dbReference>
<dbReference type="PANTHER" id="PTHR36365:SF1">
    <property type="entry name" value="OS05G0500400 PROTEIN"/>
    <property type="match status" value="1"/>
</dbReference>
<comment type="caution">
    <text evidence="2">The sequence shown here is derived from an EMBL/GenBank/DDBJ whole genome shotgun (WGS) entry which is preliminary data.</text>
</comment>
<name>A0A8J4D7H0_9CHLO</name>
<evidence type="ECO:0000259" key="1">
    <source>
        <dbReference type="Pfam" id="PF09353"/>
    </source>
</evidence>
<dbReference type="PANTHER" id="PTHR36365">
    <property type="entry name" value="OS05G0500400 PROTEIN"/>
    <property type="match status" value="1"/>
</dbReference>
<dbReference type="Proteomes" id="UP000747110">
    <property type="component" value="Unassembled WGS sequence"/>
</dbReference>